<name>A0AC34QP64_9BILA</name>
<sequence>MEFIQEQASEGSEDEFSDDEPSRKRRKVETKKKRKQIVQSSDEDDDDEEDDDPEAAKEMAGFVVDNVSENEEEPDDDAYSKHSSENELSDDDIAVIKENLGDIRGRVRISDDEDDNVEMGMGMGRERSFRDRDRRERHGGYSEEEDGIDHYDDHIVDSEAESDLSERNFIVDDRGRKRETRHRYDGIDEDTLREVRDVFGVDEFDINEFFDEEADDEEYEEDEDPIKKEARRSRTTQLLQELDPNDLEKARVTETDKVIIREDKPERFSTRRVPVTESTEDEYRKEAEWLLRQAFTSSSISQQLQYDEIDTSYRRDCQVGSQEYMEKLTEVVGFIRSQSFEVPFMAFYRKEQINDYFTMSDLWRIYNYDEKWMVLRSRREKLTILYQRMLRYFEAHPDIYLLRDVTAKDVYDIEQALNNEVISDFSYLFQTLYAKYVVDMSRWEAQMKIANHEPADELESFVPHFKLLARNTIVDTVMKGSLLNFVKLFGITPVDYVDYLVGWKAKPVIETPAELPKYAAQRFLNESFRTPDAVINYCIKFFGLLISRQPDFVNHIRLMCRQILTISAHPTKNGLRVLTEAAPVWPMRYLKEKPIGKFQKEEFLILHQAAKDGLVEIKFNFGEPVDHGFDAVFEHAFENIDGDDSEPHVAWAKVRRRSVYAALKEYLFPRLEKETAELLLREAQAEVLRQCQIAYGDRLKIAGYAKTFAYEDDEFGVQDDHGKDTRIMGIAYSSEPELASYGVIVNHLGDIMDTIRLPNFVDRQRYNDSNCPKKRDLNAIAQIILKRRPHVIMLAAENMDAERLMKELTMLIDNMLEAGDLPDKIPVNLYRNDVAKVYAMSKTSKSEFPDFVMIQKEAVSLARMAADPLVEVSRMFNFDNDVLAVHWHPLQTYVPNHELLWHLEMETINRISEVGVDINAIIDMPFRMGPLQFVAGLGRRKANYIMQCIRNSNQHLESRVKLIQLAFVGPKVFMNAAGFIIVDPSRVEDPDAYIEPLDASRVHPESYEVARKMAADALELDESEANNTSQAVEEVLSDPTRLKILDLDAFAKEMDTRGFGNKNVTLYDIRAELSCRYKDLRIPYSAPTREEQFKMLSSDSEKVFAAGKLVLGEVRGLVFGRKRDDEEGQPELDKNTGNWRCNFCKREDFADIQDVYTHCSEDCPGPAIGFRVRLENGMNGMVYFKQLSDNFDGIKDKWYKLFKFGQSQSFKITKIDFDRWKCELSCKGSDLQKQEDSQIKLDEHFDEEKMKQDEDKLNNARIQKVPTSFVKRVVTHPSFHNITSKDAERMLSKMGQGEAIIRPSSHSPDSLVATWKITDGVYQHIAIREGRKKHHFNIGEILYIDGESFEDLDEILARHIQPLAANAREILGHKYFLEDVKSEDREQITYRLRKRIEQFPGVMPYLFTASAKYPGKFVLSYGTKHHEYITIKPNGFSFRQNLFSNLEKLLSWFKNNYNNVPRPRPVPSGQHRR</sequence>
<evidence type="ECO:0000313" key="1">
    <source>
        <dbReference type="Proteomes" id="UP000887576"/>
    </source>
</evidence>
<evidence type="ECO:0000313" key="2">
    <source>
        <dbReference type="WBParaSite" id="JU765_v2.g18209.t1"/>
    </source>
</evidence>
<accession>A0AC34QP64</accession>
<protein>
    <submittedName>
        <fullName evidence="2">Suppressor of Ty 6 homolog</fullName>
    </submittedName>
</protein>
<reference evidence="2" key="1">
    <citation type="submission" date="2022-11" db="UniProtKB">
        <authorList>
            <consortium name="WormBaseParasite"/>
        </authorList>
    </citation>
    <scope>IDENTIFICATION</scope>
</reference>
<organism evidence="1 2">
    <name type="scientific">Panagrolaimus sp. JU765</name>
    <dbReference type="NCBI Taxonomy" id="591449"/>
    <lineage>
        <taxon>Eukaryota</taxon>
        <taxon>Metazoa</taxon>
        <taxon>Ecdysozoa</taxon>
        <taxon>Nematoda</taxon>
        <taxon>Chromadorea</taxon>
        <taxon>Rhabditida</taxon>
        <taxon>Tylenchina</taxon>
        <taxon>Panagrolaimomorpha</taxon>
        <taxon>Panagrolaimoidea</taxon>
        <taxon>Panagrolaimidae</taxon>
        <taxon>Panagrolaimus</taxon>
    </lineage>
</organism>
<proteinExistence type="predicted"/>
<dbReference type="Proteomes" id="UP000887576">
    <property type="component" value="Unplaced"/>
</dbReference>
<dbReference type="WBParaSite" id="JU765_v2.g18209.t1">
    <property type="protein sequence ID" value="JU765_v2.g18209.t1"/>
    <property type="gene ID" value="JU765_v2.g18209"/>
</dbReference>